<accession>A0A644VK69</accession>
<evidence type="ECO:0000256" key="2">
    <source>
        <dbReference type="ARBA" id="ARBA00022692"/>
    </source>
</evidence>
<organism evidence="6">
    <name type="scientific">bioreactor metagenome</name>
    <dbReference type="NCBI Taxonomy" id="1076179"/>
    <lineage>
        <taxon>unclassified sequences</taxon>
        <taxon>metagenomes</taxon>
        <taxon>ecological metagenomes</taxon>
    </lineage>
</organism>
<evidence type="ECO:0000256" key="1">
    <source>
        <dbReference type="ARBA" id="ARBA00004141"/>
    </source>
</evidence>
<evidence type="ECO:0000256" key="4">
    <source>
        <dbReference type="ARBA" id="ARBA00023136"/>
    </source>
</evidence>
<evidence type="ECO:0000256" key="5">
    <source>
        <dbReference type="SAM" id="Phobius"/>
    </source>
</evidence>
<dbReference type="InterPro" id="IPR006480">
    <property type="entry name" value="Phage_holin_4_1"/>
</dbReference>
<dbReference type="AlphaFoldDB" id="A0A644VK69"/>
<keyword evidence="3 5" id="KW-1133">Transmembrane helix</keyword>
<gene>
    <name evidence="6" type="ORF">SDC9_37787</name>
</gene>
<evidence type="ECO:0008006" key="7">
    <source>
        <dbReference type="Google" id="ProtNLM"/>
    </source>
</evidence>
<dbReference type="GO" id="GO:0016020">
    <property type="term" value="C:membrane"/>
    <property type="evidence" value="ECO:0007669"/>
    <property type="project" value="UniProtKB-SubCell"/>
</dbReference>
<dbReference type="EMBL" id="VSSQ01000336">
    <property type="protein sequence ID" value="MPL91711.1"/>
    <property type="molecule type" value="Genomic_DNA"/>
</dbReference>
<proteinExistence type="predicted"/>
<name>A0A644VK69_9ZZZZ</name>
<dbReference type="NCBIfam" id="TIGR01593">
    <property type="entry name" value="holin_tox_secr"/>
    <property type="match status" value="1"/>
</dbReference>
<comment type="caution">
    <text evidence="6">The sequence shown here is derived from an EMBL/GenBank/DDBJ whole genome shotgun (WGS) entry which is preliminary data.</text>
</comment>
<evidence type="ECO:0000313" key="6">
    <source>
        <dbReference type="EMBL" id="MPL91711.1"/>
    </source>
</evidence>
<keyword evidence="4 5" id="KW-0472">Membrane</keyword>
<evidence type="ECO:0000256" key="3">
    <source>
        <dbReference type="ARBA" id="ARBA00022989"/>
    </source>
</evidence>
<sequence>MEIALEVLFKVLFVGIAIDFVAGILAAAKEGGLKSRRCSEGIFRSLGECIVLGIFIALDYLVPQISGYIGTFIIGFIFKEGLSIVENLVRLDVWVPSSIKKTLEVGADKVDKLNN</sequence>
<reference evidence="6" key="1">
    <citation type="submission" date="2019-08" db="EMBL/GenBank/DDBJ databases">
        <authorList>
            <person name="Kucharzyk K."/>
            <person name="Murdoch R.W."/>
            <person name="Higgins S."/>
            <person name="Loffler F."/>
        </authorList>
    </citation>
    <scope>NUCLEOTIDE SEQUENCE</scope>
</reference>
<comment type="subcellular location">
    <subcellularLocation>
        <location evidence="1">Membrane</location>
        <topology evidence="1">Multi-pass membrane protein</topology>
    </subcellularLocation>
</comment>
<feature type="transmembrane region" description="Helical" evidence="5">
    <location>
        <begin position="7"/>
        <end position="28"/>
    </location>
</feature>
<dbReference type="Pfam" id="PF05105">
    <property type="entry name" value="Phage_holin_4_1"/>
    <property type="match status" value="1"/>
</dbReference>
<feature type="transmembrane region" description="Helical" evidence="5">
    <location>
        <begin position="49"/>
        <end position="78"/>
    </location>
</feature>
<keyword evidence="2 5" id="KW-0812">Transmembrane</keyword>
<protein>
    <recommendedName>
        <fullName evidence="7">Holin family protein</fullName>
    </recommendedName>
</protein>